<name>A0ABS5KKD6_9ACTN</name>
<organism evidence="2 3">
    <name type="scientific">Catenulispora pinistramenti</name>
    <dbReference type="NCBI Taxonomy" id="2705254"/>
    <lineage>
        <taxon>Bacteria</taxon>
        <taxon>Bacillati</taxon>
        <taxon>Actinomycetota</taxon>
        <taxon>Actinomycetes</taxon>
        <taxon>Catenulisporales</taxon>
        <taxon>Catenulisporaceae</taxon>
        <taxon>Catenulispora</taxon>
    </lineage>
</organism>
<reference evidence="2 3" key="1">
    <citation type="submission" date="2020-02" db="EMBL/GenBank/DDBJ databases">
        <title>Acidophilic actinobacteria isolated from forest soil.</title>
        <authorList>
            <person name="Golinska P."/>
        </authorList>
    </citation>
    <scope>NUCLEOTIDE SEQUENCE [LARGE SCALE GENOMIC DNA]</scope>
    <source>
        <strain evidence="2 3">NL8</strain>
    </source>
</reference>
<dbReference type="Proteomes" id="UP000730482">
    <property type="component" value="Unassembled WGS sequence"/>
</dbReference>
<dbReference type="InterPro" id="IPR013766">
    <property type="entry name" value="Thioredoxin_domain"/>
</dbReference>
<sequence length="134" mass="14816">MEPELFDPSRDPHADLAAARTAAAADGKDILLALGARWCPDCTAFEDWTHDPEVAELLQRKYHLVTVSVGTDRGQRDQNNDIDADFNHPIAGGIPSLSVLNPEGKIRFDSADGEFARARKMKPADLLEFLRFGR</sequence>
<dbReference type="Gene3D" id="3.40.30.10">
    <property type="entry name" value="Glutaredoxin"/>
    <property type="match status" value="1"/>
</dbReference>
<dbReference type="EMBL" id="JAAFYZ010000012">
    <property type="protein sequence ID" value="MBS2546341.1"/>
    <property type="molecule type" value="Genomic_DNA"/>
</dbReference>
<evidence type="ECO:0000313" key="2">
    <source>
        <dbReference type="EMBL" id="MBS2546341.1"/>
    </source>
</evidence>
<keyword evidence="3" id="KW-1185">Reference proteome</keyword>
<dbReference type="Pfam" id="PF13899">
    <property type="entry name" value="Thioredoxin_7"/>
    <property type="match status" value="1"/>
</dbReference>
<dbReference type="InterPro" id="IPR036249">
    <property type="entry name" value="Thioredoxin-like_sf"/>
</dbReference>
<dbReference type="SUPFAM" id="SSF52833">
    <property type="entry name" value="Thioredoxin-like"/>
    <property type="match status" value="1"/>
</dbReference>
<feature type="domain" description="Thioredoxin" evidence="1">
    <location>
        <begin position="1"/>
        <end position="134"/>
    </location>
</feature>
<evidence type="ECO:0000259" key="1">
    <source>
        <dbReference type="PROSITE" id="PS51352"/>
    </source>
</evidence>
<gene>
    <name evidence="2" type="ORF">KGQ19_05625</name>
</gene>
<accession>A0ABS5KKD6</accession>
<comment type="caution">
    <text evidence="2">The sequence shown here is derived from an EMBL/GenBank/DDBJ whole genome shotgun (WGS) entry which is preliminary data.</text>
</comment>
<evidence type="ECO:0000313" key="3">
    <source>
        <dbReference type="Proteomes" id="UP000730482"/>
    </source>
</evidence>
<proteinExistence type="predicted"/>
<protein>
    <submittedName>
        <fullName evidence="2">Thioredoxin family protein</fullName>
    </submittedName>
</protein>
<dbReference type="PROSITE" id="PS51352">
    <property type="entry name" value="THIOREDOXIN_2"/>
    <property type="match status" value="1"/>
</dbReference>
<dbReference type="RefSeq" id="WP_212007993.1">
    <property type="nucleotide sequence ID" value="NZ_JAAFYZ010000012.1"/>
</dbReference>